<evidence type="ECO:0000259" key="1">
    <source>
        <dbReference type="Pfam" id="PF02627"/>
    </source>
</evidence>
<dbReference type="PANTHER" id="PTHR34846">
    <property type="entry name" value="4-CARBOXYMUCONOLACTONE DECARBOXYLASE FAMILY PROTEIN (AFU_ORTHOLOGUE AFUA_6G11590)"/>
    <property type="match status" value="1"/>
</dbReference>
<keyword evidence="2" id="KW-0575">Peroxidase</keyword>
<dbReference type="EMBL" id="FTNF01000022">
    <property type="protein sequence ID" value="SIR85037.1"/>
    <property type="molecule type" value="Genomic_DNA"/>
</dbReference>
<name>A0A1N7EA96_9ACTN</name>
<accession>A0A1N7EA96</accession>
<dbReference type="SUPFAM" id="SSF69118">
    <property type="entry name" value="AhpD-like"/>
    <property type="match status" value="1"/>
</dbReference>
<feature type="domain" description="Carboxymuconolactone decarboxylase-like" evidence="1">
    <location>
        <begin position="10"/>
        <end position="90"/>
    </location>
</feature>
<proteinExistence type="predicted"/>
<dbReference type="GO" id="GO:0051920">
    <property type="term" value="F:peroxiredoxin activity"/>
    <property type="evidence" value="ECO:0007669"/>
    <property type="project" value="InterPro"/>
</dbReference>
<gene>
    <name evidence="2" type="ORF">SAMN05444858_1229</name>
</gene>
<dbReference type="STRING" id="1198245.SAMN05444858_1229"/>
<dbReference type="InterPro" id="IPR003779">
    <property type="entry name" value="CMD-like"/>
</dbReference>
<keyword evidence="3" id="KW-1185">Reference proteome</keyword>
<dbReference type="NCBIfam" id="TIGR00778">
    <property type="entry name" value="ahpD_dom"/>
    <property type="match status" value="1"/>
</dbReference>
<dbReference type="PANTHER" id="PTHR34846:SF10">
    <property type="entry name" value="CYTOPLASMIC PROTEIN"/>
    <property type="match status" value="1"/>
</dbReference>
<protein>
    <submittedName>
        <fullName evidence="2">Alkylhydroperoxidase AhpD family core domain-containing protein</fullName>
    </submittedName>
</protein>
<dbReference type="Proteomes" id="UP000186004">
    <property type="component" value="Unassembled WGS sequence"/>
</dbReference>
<dbReference type="Gene3D" id="1.20.1290.10">
    <property type="entry name" value="AhpD-like"/>
    <property type="match status" value="1"/>
</dbReference>
<dbReference type="InterPro" id="IPR029032">
    <property type="entry name" value="AhpD-like"/>
</dbReference>
<reference evidence="2 3" key="1">
    <citation type="submission" date="2017-01" db="EMBL/GenBank/DDBJ databases">
        <authorList>
            <person name="Mah S.A."/>
            <person name="Swanson W.J."/>
            <person name="Moy G.W."/>
            <person name="Vacquier V.D."/>
        </authorList>
    </citation>
    <scope>NUCLEOTIDE SEQUENCE [LARGE SCALE GENOMIC DNA]</scope>
    <source>
        <strain evidence="2 3">DSM 45758</strain>
    </source>
</reference>
<evidence type="ECO:0000313" key="2">
    <source>
        <dbReference type="EMBL" id="SIR85037.1"/>
    </source>
</evidence>
<dbReference type="RefSeq" id="WP_245828462.1">
    <property type="nucleotide sequence ID" value="NZ_FTNF01000022.1"/>
</dbReference>
<sequence length="145" mass="16012">MRLNTSEVAPEAHQAVMGLEKYVRANVEPAVLELVKLRASMLNGCAFCVDMHSTEALHGGESTRRLFAVVAWREAPFFTERERTALALTDAVTRLGEHGVPDEVWNAAAAVWSEKELADLLMAIATINVWNRLAVTTRKQPPTEA</sequence>
<dbReference type="AlphaFoldDB" id="A0A1N7EA96"/>
<keyword evidence="2" id="KW-0560">Oxidoreductase</keyword>
<dbReference type="Pfam" id="PF02627">
    <property type="entry name" value="CMD"/>
    <property type="match status" value="1"/>
</dbReference>
<organism evidence="2 3">
    <name type="scientific">Micromonospora avicenniae</name>
    <dbReference type="NCBI Taxonomy" id="1198245"/>
    <lineage>
        <taxon>Bacteria</taxon>
        <taxon>Bacillati</taxon>
        <taxon>Actinomycetota</taxon>
        <taxon>Actinomycetes</taxon>
        <taxon>Micromonosporales</taxon>
        <taxon>Micromonosporaceae</taxon>
        <taxon>Micromonospora</taxon>
    </lineage>
</organism>
<dbReference type="InterPro" id="IPR004675">
    <property type="entry name" value="AhpD_core"/>
</dbReference>
<evidence type="ECO:0000313" key="3">
    <source>
        <dbReference type="Proteomes" id="UP000186004"/>
    </source>
</evidence>